<keyword evidence="2" id="KW-1185">Reference proteome</keyword>
<evidence type="ECO:0000313" key="1">
    <source>
        <dbReference type="EMBL" id="KAI0030051.1"/>
    </source>
</evidence>
<dbReference type="EMBL" id="MU273642">
    <property type="protein sequence ID" value="KAI0030051.1"/>
    <property type="molecule type" value="Genomic_DNA"/>
</dbReference>
<reference evidence="1" key="1">
    <citation type="submission" date="2021-02" db="EMBL/GenBank/DDBJ databases">
        <authorList>
            <consortium name="DOE Joint Genome Institute"/>
            <person name="Ahrendt S."/>
            <person name="Looney B.P."/>
            <person name="Miyauchi S."/>
            <person name="Morin E."/>
            <person name="Drula E."/>
            <person name="Courty P.E."/>
            <person name="Chicoki N."/>
            <person name="Fauchery L."/>
            <person name="Kohler A."/>
            <person name="Kuo A."/>
            <person name="Labutti K."/>
            <person name="Pangilinan J."/>
            <person name="Lipzen A."/>
            <person name="Riley R."/>
            <person name="Andreopoulos W."/>
            <person name="He G."/>
            <person name="Johnson J."/>
            <person name="Barry K.W."/>
            <person name="Grigoriev I.V."/>
            <person name="Nagy L."/>
            <person name="Hibbett D."/>
            <person name="Henrissat B."/>
            <person name="Matheny P.B."/>
            <person name="Labbe J."/>
            <person name="Martin F."/>
        </authorList>
    </citation>
    <scope>NUCLEOTIDE SEQUENCE</scope>
    <source>
        <strain evidence="1">EC-137</strain>
    </source>
</reference>
<protein>
    <submittedName>
        <fullName evidence="1">Uncharacterized protein</fullName>
    </submittedName>
</protein>
<organism evidence="1 2">
    <name type="scientific">Vararia minispora EC-137</name>
    <dbReference type="NCBI Taxonomy" id="1314806"/>
    <lineage>
        <taxon>Eukaryota</taxon>
        <taxon>Fungi</taxon>
        <taxon>Dikarya</taxon>
        <taxon>Basidiomycota</taxon>
        <taxon>Agaricomycotina</taxon>
        <taxon>Agaricomycetes</taxon>
        <taxon>Russulales</taxon>
        <taxon>Lachnocladiaceae</taxon>
        <taxon>Vararia</taxon>
    </lineage>
</organism>
<proteinExistence type="predicted"/>
<accession>A0ACB8QFG4</accession>
<evidence type="ECO:0000313" key="2">
    <source>
        <dbReference type="Proteomes" id="UP000814128"/>
    </source>
</evidence>
<name>A0ACB8QFG4_9AGAM</name>
<sequence length="217" mass="21179">MKFSAASLVLFAAGALAQLMINTPTGALSAIQCSPFQITWTGGQGPFEIRLLDQAQNFLEEITASTNASPFLWTVNIPSGTQVIFSIHDSVGATSSSAPFTIQTSSNTACLSASGSSSASSTPAGTSSSASSASVSAPLSSSASTSAPASSSAPISTRPTSAPISTASTPASSTRPLSSATLASASTTPSASQTSGATPLVAGLFAPLVGALLALAA</sequence>
<dbReference type="Proteomes" id="UP000814128">
    <property type="component" value="Unassembled WGS sequence"/>
</dbReference>
<gene>
    <name evidence="1" type="ORF">K488DRAFT_72503</name>
</gene>
<comment type="caution">
    <text evidence="1">The sequence shown here is derived from an EMBL/GenBank/DDBJ whole genome shotgun (WGS) entry which is preliminary data.</text>
</comment>
<reference evidence="1" key="2">
    <citation type="journal article" date="2022" name="New Phytol.">
        <title>Evolutionary transition to the ectomycorrhizal habit in the genomes of a hyperdiverse lineage of mushroom-forming fungi.</title>
        <authorList>
            <person name="Looney B."/>
            <person name="Miyauchi S."/>
            <person name="Morin E."/>
            <person name="Drula E."/>
            <person name="Courty P.E."/>
            <person name="Kohler A."/>
            <person name="Kuo A."/>
            <person name="LaButti K."/>
            <person name="Pangilinan J."/>
            <person name="Lipzen A."/>
            <person name="Riley R."/>
            <person name="Andreopoulos W."/>
            <person name="He G."/>
            <person name="Johnson J."/>
            <person name="Nolan M."/>
            <person name="Tritt A."/>
            <person name="Barry K.W."/>
            <person name="Grigoriev I.V."/>
            <person name="Nagy L.G."/>
            <person name="Hibbett D."/>
            <person name="Henrissat B."/>
            <person name="Matheny P.B."/>
            <person name="Labbe J."/>
            <person name="Martin F.M."/>
        </authorList>
    </citation>
    <scope>NUCLEOTIDE SEQUENCE</scope>
    <source>
        <strain evidence="1">EC-137</strain>
    </source>
</reference>